<keyword evidence="4" id="KW-0418">Kinase</keyword>
<dbReference type="SUPFAM" id="SSF56112">
    <property type="entry name" value="Protein kinase-like (PK-like)"/>
    <property type="match status" value="1"/>
</dbReference>
<evidence type="ECO:0000313" key="8">
    <source>
        <dbReference type="Proteomes" id="UP000069015"/>
    </source>
</evidence>
<dbReference type="Pfam" id="PF05147">
    <property type="entry name" value="LANC_like"/>
    <property type="match status" value="1"/>
</dbReference>
<feature type="domain" description="Protein kinase" evidence="6">
    <location>
        <begin position="234"/>
        <end position="557"/>
    </location>
</feature>
<dbReference type="Proteomes" id="UP000069015">
    <property type="component" value="Chromosome 2"/>
</dbReference>
<evidence type="ECO:0000256" key="5">
    <source>
        <dbReference type="ARBA" id="ARBA00022840"/>
    </source>
</evidence>
<dbReference type="InterPro" id="IPR053524">
    <property type="entry name" value="Aerial_hyphae_peptide-synth"/>
</dbReference>
<dbReference type="PRINTS" id="PR01950">
    <property type="entry name" value="LANCSUPER"/>
</dbReference>
<evidence type="ECO:0000313" key="7">
    <source>
        <dbReference type="EMBL" id="ALU45467.1"/>
    </source>
</evidence>
<organism evidence="7 8">
    <name type="scientific">Pseudoalteromonas rubra</name>
    <dbReference type="NCBI Taxonomy" id="43658"/>
    <lineage>
        <taxon>Bacteria</taxon>
        <taxon>Pseudomonadati</taxon>
        <taxon>Pseudomonadota</taxon>
        <taxon>Gammaproteobacteria</taxon>
        <taxon>Alteromonadales</taxon>
        <taxon>Pseudoalteromonadaceae</taxon>
        <taxon>Pseudoalteromonas</taxon>
    </lineage>
</organism>
<keyword evidence="5" id="KW-0067">ATP-binding</keyword>
<dbReference type="GO" id="GO:0005524">
    <property type="term" value="F:ATP binding"/>
    <property type="evidence" value="ECO:0007669"/>
    <property type="project" value="UniProtKB-KW"/>
</dbReference>
<keyword evidence="2" id="KW-0808">Transferase</keyword>
<dbReference type="Pfam" id="PF00069">
    <property type="entry name" value="Pkinase"/>
    <property type="match status" value="1"/>
</dbReference>
<dbReference type="GO" id="GO:0007165">
    <property type="term" value="P:signal transduction"/>
    <property type="evidence" value="ECO:0007669"/>
    <property type="project" value="TreeGrafter"/>
</dbReference>
<name>A0A0U3GR20_9GAMM</name>
<dbReference type="PANTHER" id="PTHR43895">
    <property type="entry name" value="CALCIUM/CALMODULIN-DEPENDENT PROTEIN KINASE KINASE-RELATED"/>
    <property type="match status" value="1"/>
</dbReference>
<dbReference type="Gene3D" id="1.50.10.10">
    <property type="match status" value="1"/>
</dbReference>
<dbReference type="Gene3D" id="1.10.510.10">
    <property type="entry name" value="Transferase(Phosphotransferase) domain 1"/>
    <property type="match status" value="1"/>
</dbReference>
<dbReference type="InterPro" id="IPR007822">
    <property type="entry name" value="LANC-like"/>
</dbReference>
<dbReference type="InterPro" id="IPR011009">
    <property type="entry name" value="Kinase-like_dom_sf"/>
</dbReference>
<protein>
    <recommendedName>
        <fullName evidence="6">Protein kinase domain-containing protein</fullName>
    </recommendedName>
</protein>
<dbReference type="CDD" id="cd04791">
    <property type="entry name" value="LanC_SerThrkinase"/>
    <property type="match status" value="1"/>
</dbReference>
<dbReference type="InterPro" id="IPR058053">
    <property type="entry name" value="RamC_C"/>
</dbReference>
<dbReference type="SMART" id="SM00220">
    <property type="entry name" value="S_TKc"/>
    <property type="match status" value="1"/>
</dbReference>
<accession>A0A0U3GR20</accession>
<evidence type="ECO:0000256" key="3">
    <source>
        <dbReference type="ARBA" id="ARBA00022741"/>
    </source>
</evidence>
<dbReference type="PANTHER" id="PTHR43895:SF150">
    <property type="entry name" value="SERINE_THREONINE-PROTEIN KINASE STK11"/>
    <property type="match status" value="1"/>
</dbReference>
<dbReference type="KEGG" id="prr:AT705_21220"/>
<dbReference type="GO" id="GO:0031179">
    <property type="term" value="P:peptide modification"/>
    <property type="evidence" value="ECO:0007669"/>
    <property type="project" value="InterPro"/>
</dbReference>
<evidence type="ECO:0000256" key="1">
    <source>
        <dbReference type="ARBA" id="ARBA00022527"/>
    </source>
</evidence>
<dbReference type="EMBL" id="CP013612">
    <property type="protein sequence ID" value="ALU45467.1"/>
    <property type="molecule type" value="Genomic_DNA"/>
</dbReference>
<dbReference type="SUPFAM" id="SSF158745">
    <property type="entry name" value="LanC-like"/>
    <property type="match status" value="1"/>
</dbReference>
<dbReference type="InterPro" id="IPR057929">
    <property type="entry name" value="RamC_N"/>
</dbReference>
<evidence type="ECO:0000259" key="6">
    <source>
        <dbReference type="PROSITE" id="PS50011"/>
    </source>
</evidence>
<dbReference type="Pfam" id="PF25816">
    <property type="entry name" value="RamC_N"/>
    <property type="match status" value="1"/>
</dbReference>
<keyword evidence="1" id="KW-0723">Serine/threonine-protein kinase</keyword>
<gene>
    <name evidence="7" type="ORF">AT705_21220</name>
</gene>
<dbReference type="GO" id="GO:0004674">
    <property type="term" value="F:protein serine/threonine kinase activity"/>
    <property type="evidence" value="ECO:0007669"/>
    <property type="project" value="UniProtKB-KW"/>
</dbReference>
<dbReference type="RefSeq" id="WP_058798356.1">
    <property type="nucleotide sequence ID" value="NZ_CP013612.1"/>
</dbReference>
<dbReference type="NCBIfam" id="NF038151">
    <property type="entry name" value="lanthi_synth_III"/>
    <property type="match status" value="1"/>
</dbReference>
<evidence type="ECO:0000256" key="4">
    <source>
        <dbReference type="ARBA" id="ARBA00022777"/>
    </source>
</evidence>
<sequence>MGDAIDKRISVSDLPHFLFSQSKFFTKVQSYDVKDKSYLNIAEGILGDNWEIKRREAWYVAKPHSVELPRHGFKIHISLISSLTPEALKNILPVLAEFGVAFKFLVDAHIQDFFNSQACNKVSSGKFLTAYPASQAEFEAVIEALLTVTEAYYGPYILSDRAYKESRCVFYRYGTFAGNKECDVTGASKPVVINELTGETDLRLPYFQLPECITDPFPCPDDDSESELLNHRYEVVDALASHSSKGGVYLARDKKSGLTVVIKEARPYINRSLLNEHDAISGLIHEAHILRRLEHTGVTPKVVEVFKEWQHQFLVLEHIPFETLNYRDWENHNILINDQGEQALQLCQRYFLLLANIIKAVELVHQTGVIIGDIAPQNILIHPETLEVKLIDLEGAYDQLNEQFYARITSRGFSEYDKNKRRKPTVDEDWQAVSALCVHLLHPVCPLFALNPAIKNTYLSTLVKSHGLPECMSEVAMLLQAAQVDKVKQVIATTLRQLTASAAQTGLFERKRLNLDEGECTQLLKKMADGLAHFIDNPVGESTFPVDYRALSTHPYSVSYGQFGIFYYLRKYTNIVAEPLVQKAIDELMALNMANMPPGLYSGLSGIAWVMYECGYQSDATCLMKLVLKNDLRHDACDLFYGAAGWGLACLQFYSKTQQPEFLQGAKEAAEIITNQLNEHQGTLYYKNLDGQPYSGLLHGNAGIALFFLRLYQVTHNQEDLRLATRCLQFEIDRGERINNELVWRKNYNEKTTYPYLQFGSVGVGCVLLRFYSVTREAKYLALAQEIAQATQGKFCIYPGAFVGMSGIGTFFLDLYRVTKDAQYLREANSIAYRVSLYQCAVGEGVAFPGDKLAGLTTDYATGTVGVGFFLSRLLNDGQGRELFLDPDLSGLETCEQAAKVQLDSME</sequence>
<dbReference type="InterPro" id="IPR000719">
    <property type="entry name" value="Prot_kinase_dom"/>
</dbReference>
<dbReference type="PROSITE" id="PS50011">
    <property type="entry name" value="PROTEIN_KINASE_DOM"/>
    <property type="match status" value="1"/>
</dbReference>
<dbReference type="InterPro" id="IPR012341">
    <property type="entry name" value="6hp_glycosidase-like_sf"/>
</dbReference>
<keyword evidence="3" id="KW-0547">Nucleotide-binding</keyword>
<dbReference type="SMART" id="SM01260">
    <property type="entry name" value="LANC_like"/>
    <property type="match status" value="1"/>
</dbReference>
<dbReference type="AlphaFoldDB" id="A0A0U3GR20"/>
<evidence type="ECO:0000256" key="2">
    <source>
        <dbReference type="ARBA" id="ARBA00022679"/>
    </source>
</evidence>
<reference evidence="7 8" key="1">
    <citation type="submission" date="2015-12" db="EMBL/GenBank/DDBJ databases">
        <title>Complete genome sequence of Pseudoalteromonas rubra SCSIO 6842, harboring a conjugative plasmid.</title>
        <authorList>
            <person name="Li B."/>
            <person name="Wang X."/>
        </authorList>
    </citation>
    <scope>NUCLEOTIDE SEQUENCE [LARGE SCALE GENOMIC DNA]</scope>
    <source>
        <strain evidence="7 8">SCSIO 6842</strain>
    </source>
</reference>
<dbReference type="GO" id="GO:0005975">
    <property type="term" value="P:carbohydrate metabolic process"/>
    <property type="evidence" value="ECO:0007669"/>
    <property type="project" value="InterPro"/>
</dbReference>
<dbReference type="Gene3D" id="3.30.200.20">
    <property type="entry name" value="Phosphorylase Kinase, domain 1"/>
    <property type="match status" value="1"/>
</dbReference>
<proteinExistence type="predicted"/>